<dbReference type="InterPro" id="IPR014944">
    <property type="entry name" value="Toxin_SymE-like"/>
</dbReference>
<dbReference type="GO" id="GO:0005737">
    <property type="term" value="C:cytoplasm"/>
    <property type="evidence" value="ECO:0007669"/>
    <property type="project" value="InterPro"/>
</dbReference>
<dbReference type="GO" id="GO:0016070">
    <property type="term" value="P:RNA metabolic process"/>
    <property type="evidence" value="ECO:0007669"/>
    <property type="project" value="InterPro"/>
</dbReference>
<evidence type="ECO:0000313" key="2">
    <source>
        <dbReference type="EMBL" id="SJZ68135.1"/>
    </source>
</evidence>
<gene>
    <name evidence="2" type="ORF">SAMN04488128_1011175</name>
</gene>
<accession>A0A1T4MMV6</accession>
<dbReference type="EMBL" id="FUWZ01000001">
    <property type="protein sequence ID" value="SJZ68135.1"/>
    <property type="molecule type" value="Genomic_DNA"/>
</dbReference>
<dbReference type="GO" id="GO:0003723">
    <property type="term" value="F:RNA binding"/>
    <property type="evidence" value="ECO:0007669"/>
    <property type="project" value="InterPro"/>
</dbReference>
<dbReference type="Proteomes" id="UP000190367">
    <property type="component" value="Unassembled WGS sequence"/>
</dbReference>
<evidence type="ECO:0000259" key="1">
    <source>
        <dbReference type="Pfam" id="PF08845"/>
    </source>
</evidence>
<dbReference type="STRING" id="634771.SAMN04488128_1011175"/>
<dbReference type="AlphaFoldDB" id="A0A1T4MMV6"/>
<proteinExistence type="predicted"/>
<organism evidence="2 3">
    <name type="scientific">Chitinophaga eiseniae</name>
    <dbReference type="NCBI Taxonomy" id="634771"/>
    <lineage>
        <taxon>Bacteria</taxon>
        <taxon>Pseudomonadati</taxon>
        <taxon>Bacteroidota</taxon>
        <taxon>Chitinophagia</taxon>
        <taxon>Chitinophagales</taxon>
        <taxon>Chitinophagaceae</taxon>
        <taxon>Chitinophaga</taxon>
    </lineage>
</organism>
<protein>
    <submittedName>
        <fullName evidence="2">Toxin SymE, type I toxin-antitoxin system</fullName>
    </submittedName>
</protein>
<dbReference type="RefSeq" id="WP_078667791.1">
    <property type="nucleotide sequence ID" value="NZ_FUWZ01000001.1"/>
</dbReference>
<sequence length="96" mass="10896">MKKEVREYSIGAYRSGRAKSVTIFVPRIELSGKWLEDAGFFADEKVEVHVQNNKIIIRPLTPMPGTKREANKYFKMLTNSSQSHDCIGFGSGMLTR</sequence>
<reference evidence="3" key="1">
    <citation type="submission" date="2017-02" db="EMBL/GenBank/DDBJ databases">
        <authorList>
            <person name="Varghese N."/>
            <person name="Submissions S."/>
        </authorList>
    </citation>
    <scope>NUCLEOTIDE SEQUENCE [LARGE SCALE GENOMIC DNA]</scope>
    <source>
        <strain evidence="3">DSM 22224</strain>
    </source>
</reference>
<dbReference type="GO" id="GO:0016788">
    <property type="term" value="F:hydrolase activity, acting on ester bonds"/>
    <property type="evidence" value="ECO:0007669"/>
    <property type="project" value="InterPro"/>
</dbReference>
<name>A0A1T4MMV6_9BACT</name>
<dbReference type="Pfam" id="PF08845">
    <property type="entry name" value="SymE_toxin"/>
    <property type="match status" value="1"/>
</dbReference>
<keyword evidence="3" id="KW-1185">Reference proteome</keyword>
<feature type="domain" description="Toxin SymE-like" evidence="1">
    <location>
        <begin position="13"/>
        <end position="59"/>
    </location>
</feature>
<evidence type="ECO:0000313" key="3">
    <source>
        <dbReference type="Proteomes" id="UP000190367"/>
    </source>
</evidence>
<dbReference type="OrthoDB" id="9803936at2"/>